<dbReference type="PANTHER" id="PTHR33744:SF1">
    <property type="entry name" value="DNA-BINDING TRANSCRIPTIONAL ACTIVATOR ADER"/>
    <property type="match status" value="1"/>
</dbReference>
<dbReference type="PANTHER" id="PTHR33744">
    <property type="entry name" value="CARBOHYDRATE DIACID REGULATOR"/>
    <property type="match status" value="1"/>
</dbReference>
<evidence type="ECO:0008006" key="7">
    <source>
        <dbReference type="Google" id="ProtNLM"/>
    </source>
</evidence>
<dbReference type="InterPro" id="IPR042070">
    <property type="entry name" value="PucR_C-HTH_sf"/>
</dbReference>
<dbReference type="Pfam" id="PF17853">
    <property type="entry name" value="GGDEF_2"/>
    <property type="match status" value="1"/>
</dbReference>
<reference evidence="6" key="1">
    <citation type="submission" date="2022-12" db="EMBL/GenBank/DDBJ databases">
        <title>Paraconexibacter alkalitolerans sp. nov. and Baekduia alba sp. nov., isolated from soil and emended description of the genera Paraconexibacter (Chun et al., 2020) and Baekduia (An et al., 2020).</title>
        <authorList>
            <person name="Vieira S."/>
            <person name="Huber K.J."/>
            <person name="Geppert A."/>
            <person name="Wolf J."/>
            <person name="Neumann-Schaal M."/>
            <person name="Muesken M."/>
            <person name="Overmann J."/>
        </authorList>
    </citation>
    <scope>NUCLEOTIDE SEQUENCE</scope>
    <source>
        <strain evidence="6">AEG42_29</strain>
    </source>
</reference>
<dbReference type="Pfam" id="PF07905">
    <property type="entry name" value="PucR"/>
    <property type="match status" value="1"/>
</dbReference>
<dbReference type="AlphaFoldDB" id="A0AAU7ASI9"/>
<dbReference type="Gene3D" id="1.10.10.2840">
    <property type="entry name" value="PucR C-terminal helix-turn-helix domain"/>
    <property type="match status" value="1"/>
</dbReference>
<dbReference type="Pfam" id="PF13556">
    <property type="entry name" value="HTH_30"/>
    <property type="match status" value="1"/>
</dbReference>
<feature type="domain" description="Purine catabolism PurC-like" evidence="3">
    <location>
        <begin position="13"/>
        <end position="120"/>
    </location>
</feature>
<evidence type="ECO:0000256" key="1">
    <source>
        <dbReference type="ARBA" id="ARBA00006754"/>
    </source>
</evidence>
<feature type="compositionally biased region" description="Gly residues" evidence="2">
    <location>
        <begin position="562"/>
        <end position="576"/>
    </location>
</feature>
<evidence type="ECO:0000259" key="4">
    <source>
        <dbReference type="Pfam" id="PF13556"/>
    </source>
</evidence>
<organism evidence="6">
    <name type="scientific">Paraconexibacter sp. AEG42_29</name>
    <dbReference type="NCBI Taxonomy" id="2997339"/>
    <lineage>
        <taxon>Bacteria</taxon>
        <taxon>Bacillati</taxon>
        <taxon>Actinomycetota</taxon>
        <taxon>Thermoleophilia</taxon>
        <taxon>Solirubrobacterales</taxon>
        <taxon>Paraconexibacteraceae</taxon>
        <taxon>Paraconexibacter</taxon>
    </lineage>
</organism>
<name>A0AAU7ASI9_9ACTN</name>
<proteinExistence type="inferred from homology"/>
<evidence type="ECO:0000259" key="3">
    <source>
        <dbReference type="Pfam" id="PF07905"/>
    </source>
</evidence>
<dbReference type="KEGG" id="parq:DSM112329_01294"/>
<gene>
    <name evidence="6" type="ORF">DSM112329_01294</name>
</gene>
<evidence type="ECO:0000256" key="2">
    <source>
        <dbReference type="SAM" id="MobiDB-lite"/>
    </source>
</evidence>
<dbReference type="InterPro" id="IPR012914">
    <property type="entry name" value="PucR_dom"/>
</dbReference>
<dbReference type="InterPro" id="IPR041522">
    <property type="entry name" value="CdaR_GGDEF"/>
</dbReference>
<feature type="domain" description="CdaR GGDEF-like" evidence="5">
    <location>
        <begin position="296"/>
        <end position="409"/>
    </location>
</feature>
<dbReference type="InterPro" id="IPR025736">
    <property type="entry name" value="PucR_C-HTH_dom"/>
</dbReference>
<accession>A0AAU7ASI9</accession>
<dbReference type="RefSeq" id="WP_354700997.1">
    <property type="nucleotide sequence ID" value="NZ_CP114014.1"/>
</dbReference>
<sequence>MLTLRDLVRDLQVPVRSGDEQLDRPVRWVHISELEDPTPWLSGGELLLTTGLALSTDDGQRAFVHALDDHGLAGLGFGLGFAHASIPDALLDAARQRNFPILEIPYEQPFIAVTEKAFTRLVNEQYAVLQRSIAAQERLQRIVLSERGLDAIVAAIAALVGGTALVFDGRGEPMSSHAFRRELPEPAVARIAAELHDRARRGERRAFVPSDPDLGPRALALPILATEASERGGVPQAWLVAVKDAGGLSELDRLVLHQAVTVVALELLRHRVADTTERRLAGDVLNALVSGEVEGAELTRRLQPFGLGGDVTALVVQATAPGASAVAACEGAVAAALRDEAVGGLVAATGGLVCALMPGVGDEELFELAGRIVARVSAQSASPPDAGVGRAVPAGRARETFHEARCAMEAVLLGGEGAADADGVRAGTPPRVATYRDLGSFQLLLSLQDSDALRLFCDSLLAPIERGEGHYGGELMRSLEAFIECNGQWEAAARRLYCHRHTLRYRIRKIEELTGRDLGSARDRIEFWLALRGREIAVRRPAGSDPRAPALANGLTGTRASGEGGADGRGGAGGVRLLGAEPDADAGDGAGAGAA</sequence>
<protein>
    <recommendedName>
        <fullName evidence="7">PucR family transcriptional regulator</fullName>
    </recommendedName>
</protein>
<comment type="similarity">
    <text evidence="1">Belongs to the CdaR family.</text>
</comment>
<dbReference type="EMBL" id="CP114014">
    <property type="protein sequence ID" value="XAY04461.1"/>
    <property type="molecule type" value="Genomic_DNA"/>
</dbReference>
<evidence type="ECO:0000259" key="5">
    <source>
        <dbReference type="Pfam" id="PF17853"/>
    </source>
</evidence>
<feature type="region of interest" description="Disordered" evidence="2">
    <location>
        <begin position="541"/>
        <end position="595"/>
    </location>
</feature>
<evidence type="ECO:0000313" key="6">
    <source>
        <dbReference type="EMBL" id="XAY04461.1"/>
    </source>
</evidence>
<dbReference type="InterPro" id="IPR051448">
    <property type="entry name" value="CdaR-like_regulators"/>
</dbReference>
<feature type="domain" description="PucR C-terminal helix-turn-helix" evidence="4">
    <location>
        <begin position="475"/>
        <end position="532"/>
    </location>
</feature>